<protein>
    <submittedName>
        <fullName evidence="1">Uncharacterized protein</fullName>
    </submittedName>
</protein>
<dbReference type="EMBL" id="AEQO01000153">
    <property type="protein sequence ID" value="EFV03982.1"/>
    <property type="molecule type" value="Genomic_DNA"/>
</dbReference>
<comment type="caution">
    <text evidence="1">The sequence shown here is derived from an EMBL/GenBank/DDBJ whole genome shotgun (WGS) entry which is preliminary data.</text>
</comment>
<dbReference type="AlphaFoldDB" id="E6MQV1"/>
<reference evidence="1 2" key="1">
    <citation type="submission" date="2010-12" db="EMBL/GenBank/DDBJ databases">
        <authorList>
            <person name="Muzny D."/>
            <person name="Qin X."/>
            <person name="Deng J."/>
            <person name="Jiang H."/>
            <person name="Liu Y."/>
            <person name="Qu J."/>
            <person name="Song X.-Z."/>
            <person name="Zhang L."/>
            <person name="Thornton R."/>
            <person name="Coyle M."/>
            <person name="Francisco L."/>
            <person name="Jackson L."/>
            <person name="Javaid M."/>
            <person name="Korchina V."/>
            <person name="Kovar C."/>
            <person name="Mata R."/>
            <person name="Mathew T."/>
            <person name="Ngo R."/>
            <person name="Nguyen L."/>
            <person name="Nguyen N."/>
            <person name="Okwuonu G."/>
            <person name="Ongeri F."/>
            <person name="Pham C."/>
            <person name="Simmons D."/>
            <person name="Wilczek-Boney K."/>
            <person name="Hale W."/>
            <person name="Jakkamsetti A."/>
            <person name="Pham P."/>
            <person name="Ruth R."/>
            <person name="San Lucas F."/>
            <person name="Warren J."/>
            <person name="Zhang J."/>
            <person name="Zhao Z."/>
            <person name="Zhou C."/>
            <person name="Zhu D."/>
            <person name="Lee S."/>
            <person name="Bess C."/>
            <person name="Blankenburg K."/>
            <person name="Forbes L."/>
            <person name="Fu Q."/>
            <person name="Gubbala S."/>
            <person name="Hirani K."/>
            <person name="Jayaseelan J.C."/>
            <person name="Lara F."/>
            <person name="Munidasa M."/>
            <person name="Palculict T."/>
            <person name="Patil S."/>
            <person name="Pu L.-L."/>
            <person name="Saada N."/>
            <person name="Tang L."/>
            <person name="Weissenberger G."/>
            <person name="Zhu Y."/>
            <person name="Hemphill L."/>
            <person name="Shang Y."/>
            <person name="Youmans B."/>
            <person name="Ayvaz T."/>
            <person name="Ross M."/>
            <person name="Santibanez J."/>
            <person name="Aqrawi P."/>
            <person name="Gross S."/>
            <person name="Joshi V."/>
            <person name="Fowler G."/>
            <person name="Nazareth L."/>
            <person name="Reid J."/>
            <person name="Worley K."/>
            <person name="Petrosino J."/>
            <person name="Highlander S."/>
            <person name="Gibbs R."/>
        </authorList>
    </citation>
    <scope>NUCLEOTIDE SEQUENCE [LARGE SCALE GENOMIC DNA]</scope>
    <source>
        <strain evidence="1 2">DSM 15606</strain>
    </source>
</reference>
<proteinExistence type="predicted"/>
<evidence type="ECO:0000313" key="2">
    <source>
        <dbReference type="Proteomes" id="UP000003874"/>
    </source>
</evidence>
<name>E6MQV1_9BACT</name>
<dbReference type="HOGENOM" id="CLU_3028569_0_0_10"/>
<dbReference type="STRING" id="888832.HMPREF9420_1869"/>
<gene>
    <name evidence="1" type="ORF">HMPREF9420_1869</name>
</gene>
<sequence length="55" mass="6471">MLIINCIANDIILSFKMMKIRSISLVDYKLFVLLLQLKINVGKKQVIWIDYPMTQ</sequence>
<evidence type="ECO:0000313" key="1">
    <source>
        <dbReference type="EMBL" id="EFV03982.1"/>
    </source>
</evidence>
<organism evidence="1 2">
    <name type="scientific">Segatella salivae DSM 15606</name>
    <dbReference type="NCBI Taxonomy" id="888832"/>
    <lineage>
        <taxon>Bacteria</taxon>
        <taxon>Pseudomonadati</taxon>
        <taxon>Bacteroidota</taxon>
        <taxon>Bacteroidia</taxon>
        <taxon>Bacteroidales</taxon>
        <taxon>Prevotellaceae</taxon>
        <taxon>Segatella</taxon>
    </lineage>
</organism>
<dbReference type="Proteomes" id="UP000003874">
    <property type="component" value="Unassembled WGS sequence"/>
</dbReference>
<accession>E6MQV1</accession>
<keyword evidence="2" id="KW-1185">Reference proteome</keyword>